<dbReference type="InterPro" id="IPR048307">
    <property type="entry name" value="STT3_N"/>
</dbReference>
<evidence type="ECO:0000256" key="13">
    <source>
        <dbReference type="ARBA" id="ARBA00023136"/>
    </source>
</evidence>
<evidence type="ECO:0000256" key="14">
    <source>
        <dbReference type="ARBA" id="ARBA00023211"/>
    </source>
</evidence>
<reference evidence="19" key="1">
    <citation type="journal article" date="2023" name="Mol. Ecol. Resour.">
        <title>Chromosome-level genome assembly of a triploid poplar Populus alba 'Berolinensis'.</title>
        <authorList>
            <person name="Chen S."/>
            <person name="Yu Y."/>
            <person name="Wang X."/>
            <person name="Wang S."/>
            <person name="Zhang T."/>
            <person name="Zhou Y."/>
            <person name="He R."/>
            <person name="Meng N."/>
            <person name="Wang Y."/>
            <person name="Liu W."/>
            <person name="Liu Z."/>
            <person name="Liu J."/>
            <person name="Guo Q."/>
            <person name="Huang H."/>
            <person name="Sederoff R.R."/>
            <person name="Wang G."/>
            <person name="Qu G."/>
            <person name="Chen S."/>
        </authorList>
    </citation>
    <scope>NUCLEOTIDE SEQUENCE</scope>
    <source>
        <strain evidence="19">SC-2020</strain>
    </source>
</reference>
<organism evidence="19 20">
    <name type="scientific">Populus alba x Populus x berolinensis</name>
    <dbReference type="NCBI Taxonomy" id="444605"/>
    <lineage>
        <taxon>Eukaryota</taxon>
        <taxon>Viridiplantae</taxon>
        <taxon>Streptophyta</taxon>
        <taxon>Embryophyta</taxon>
        <taxon>Tracheophyta</taxon>
        <taxon>Spermatophyta</taxon>
        <taxon>Magnoliopsida</taxon>
        <taxon>eudicotyledons</taxon>
        <taxon>Gunneridae</taxon>
        <taxon>Pentapetalae</taxon>
        <taxon>rosids</taxon>
        <taxon>fabids</taxon>
        <taxon>Malpighiales</taxon>
        <taxon>Salicaceae</taxon>
        <taxon>Saliceae</taxon>
        <taxon>Populus</taxon>
    </lineage>
</organism>
<evidence type="ECO:0000256" key="11">
    <source>
        <dbReference type="ARBA" id="ARBA00022842"/>
    </source>
</evidence>
<dbReference type="GO" id="GO:0016020">
    <property type="term" value="C:membrane"/>
    <property type="evidence" value="ECO:0007669"/>
    <property type="project" value="InterPro"/>
</dbReference>
<accession>A0AAD6W086</accession>
<dbReference type="PANTHER" id="PTHR13872">
    <property type="entry name" value="DOLICHYL-DIPHOSPHOOLIGOSACCHARIDE--PROTEIN GLYCOSYLTRANSFERASE SUBUNIT"/>
    <property type="match status" value="1"/>
</dbReference>
<evidence type="ECO:0000313" key="19">
    <source>
        <dbReference type="EMBL" id="KAJ6993856.1"/>
    </source>
</evidence>
<dbReference type="AlphaFoldDB" id="A0AAD6W086"/>
<dbReference type="GO" id="GO:0046872">
    <property type="term" value="F:metal ion binding"/>
    <property type="evidence" value="ECO:0007669"/>
    <property type="project" value="UniProtKB-KW"/>
</dbReference>
<evidence type="ECO:0000256" key="4">
    <source>
        <dbReference type="ARBA" id="ARBA00004922"/>
    </source>
</evidence>
<evidence type="ECO:0000256" key="1">
    <source>
        <dbReference type="ARBA" id="ARBA00001936"/>
    </source>
</evidence>
<feature type="transmembrane region" description="Helical" evidence="17">
    <location>
        <begin position="12"/>
        <end position="30"/>
    </location>
</feature>
<evidence type="ECO:0000256" key="15">
    <source>
        <dbReference type="ARBA" id="ARBA00048829"/>
    </source>
</evidence>
<keyword evidence="9 17" id="KW-0812">Transmembrane</keyword>
<comment type="cofactor">
    <cofactor evidence="1">
        <name>Mn(2+)</name>
        <dbReference type="ChEBI" id="CHEBI:29035"/>
    </cofactor>
</comment>
<evidence type="ECO:0000256" key="2">
    <source>
        <dbReference type="ARBA" id="ARBA00001946"/>
    </source>
</evidence>
<dbReference type="PANTHER" id="PTHR13872:SF48">
    <property type="entry name" value="DOLICHYL-DIPHOSPHOOLIGOSACCHARIDE--PROTEIN GLYCOSYLTRANSFERASE SUBUNIT STT3A"/>
    <property type="match status" value="1"/>
</dbReference>
<proteinExistence type="inferred from homology"/>
<dbReference type="EMBL" id="JAQIZT010000006">
    <property type="protein sequence ID" value="KAJ6993856.1"/>
    <property type="molecule type" value="Genomic_DNA"/>
</dbReference>
<comment type="catalytic activity">
    <reaction evidence="15">
        <text>a di-trans,poly-cis-dolichyl diphosphooligosaccharide + L-asparaginyl-[protein] = N(4)-(oligosaccharide-(1-&gt;4)-N-acetyl-beta-D-glucosaminyl-(1-&gt;4)-N-acetyl-beta-D-glucosaminyl)-L-asparaginyl-[protein] + a di-trans,poly-cis-dolichyl diphosphate + H(+)</text>
        <dbReference type="Rhea" id="RHEA:22980"/>
        <dbReference type="Rhea" id="RHEA-COMP:12804"/>
        <dbReference type="Rhea" id="RHEA-COMP:12805"/>
        <dbReference type="Rhea" id="RHEA-COMP:19506"/>
        <dbReference type="Rhea" id="RHEA-COMP:19509"/>
        <dbReference type="ChEBI" id="CHEBI:15378"/>
        <dbReference type="ChEBI" id="CHEBI:50347"/>
        <dbReference type="ChEBI" id="CHEBI:57497"/>
        <dbReference type="ChEBI" id="CHEBI:57570"/>
        <dbReference type="ChEBI" id="CHEBI:132529"/>
        <dbReference type="EC" id="2.4.99.18"/>
    </reaction>
</comment>
<evidence type="ECO:0000256" key="12">
    <source>
        <dbReference type="ARBA" id="ARBA00022989"/>
    </source>
</evidence>
<keyword evidence="11" id="KW-0460">Magnesium</keyword>
<comment type="subcellular location">
    <subcellularLocation>
        <location evidence="3">Endomembrane system</location>
        <topology evidence="3">Multi-pass membrane protein</topology>
    </subcellularLocation>
</comment>
<feature type="compositionally biased region" description="Polar residues" evidence="16">
    <location>
        <begin position="228"/>
        <end position="237"/>
    </location>
</feature>
<comment type="caution">
    <text evidence="19">The sequence shown here is derived from an EMBL/GenBank/DDBJ whole genome shotgun (WGS) entry which is preliminary data.</text>
</comment>
<keyword evidence="8" id="KW-0808">Transferase</keyword>
<keyword evidence="7" id="KW-0328">Glycosyltransferase</keyword>
<dbReference type="EC" id="2.4.99.18" evidence="6"/>
<feature type="domain" description="Oligosaccharyl transferase STT3 N-terminal" evidence="18">
    <location>
        <begin position="5"/>
        <end position="87"/>
    </location>
</feature>
<evidence type="ECO:0000256" key="6">
    <source>
        <dbReference type="ARBA" id="ARBA00012605"/>
    </source>
</evidence>
<evidence type="ECO:0000313" key="20">
    <source>
        <dbReference type="Proteomes" id="UP001164929"/>
    </source>
</evidence>
<feature type="transmembrane region" description="Helical" evidence="17">
    <location>
        <begin position="291"/>
        <end position="314"/>
    </location>
</feature>
<protein>
    <recommendedName>
        <fullName evidence="6">dolichyl-diphosphooligosaccharide--protein glycotransferase</fullName>
        <ecNumber evidence="6">2.4.99.18</ecNumber>
    </recommendedName>
</protein>
<keyword evidence="10" id="KW-0479">Metal-binding</keyword>
<feature type="transmembrane region" description="Helical" evidence="17">
    <location>
        <begin position="42"/>
        <end position="58"/>
    </location>
</feature>
<dbReference type="GO" id="GO:0004579">
    <property type="term" value="F:dolichyl-diphosphooligosaccharide-protein glycotransferase activity"/>
    <property type="evidence" value="ECO:0007669"/>
    <property type="project" value="UniProtKB-EC"/>
</dbReference>
<feature type="region of interest" description="Disordered" evidence="16">
    <location>
        <begin position="228"/>
        <end position="249"/>
    </location>
</feature>
<keyword evidence="13 17" id="KW-0472">Membrane</keyword>
<comment type="cofactor">
    <cofactor evidence="2">
        <name>Mg(2+)</name>
        <dbReference type="ChEBI" id="CHEBI:18420"/>
    </cofactor>
</comment>
<evidence type="ECO:0000256" key="9">
    <source>
        <dbReference type="ARBA" id="ARBA00022692"/>
    </source>
</evidence>
<evidence type="ECO:0000256" key="5">
    <source>
        <dbReference type="ARBA" id="ARBA00010810"/>
    </source>
</evidence>
<sequence>MGDLLLTKEVKGTGAGLTAAILLAMVPSYISRSVAGSYDNEAVAIFALIFTFYLYIKTLNTGSLLYATLNTLACFYMVFIIIHVVALVYHVKGILSPRMFEVDVMCCICGPVSIPDNLFSIILECSKEWMFWYGCLLCYGSCSSGTGSFQPNKGMEWMKFELASSSCFLPLSDASSFVVLYIVSSVYFSGVMVRLMLVLAPVACIMSGIALSEAFNVLTRSIKFQLPGSSETSQVDSGDTRTSTDGEQNDIANTEKVDKIVKGRLLKKNKKNENEPVERASVKSRIERRILVLHFEASVIVIILLVLLGAFYVVYRIPLLFPYIVKFTCMLTFWDFLCHFSIYGCAW</sequence>
<dbReference type="Proteomes" id="UP001164929">
    <property type="component" value="Chromosome 6"/>
</dbReference>
<dbReference type="Pfam" id="PF02516">
    <property type="entry name" value="STT3"/>
    <property type="match status" value="1"/>
</dbReference>
<evidence type="ECO:0000256" key="8">
    <source>
        <dbReference type="ARBA" id="ARBA00022679"/>
    </source>
</evidence>
<keyword evidence="14" id="KW-0464">Manganese</keyword>
<keyword evidence="12 17" id="KW-1133">Transmembrane helix</keyword>
<evidence type="ECO:0000256" key="3">
    <source>
        <dbReference type="ARBA" id="ARBA00004127"/>
    </source>
</evidence>
<evidence type="ECO:0000256" key="17">
    <source>
        <dbReference type="SAM" id="Phobius"/>
    </source>
</evidence>
<dbReference type="GO" id="GO:0012505">
    <property type="term" value="C:endomembrane system"/>
    <property type="evidence" value="ECO:0007669"/>
    <property type="project" value="UniProtKB-SubCell"/>
</dbReference>
<feature type="transmembrane region" description="Helical" evidence="17">
    <location>
        <begin position="320"/>
        <end position="346"/>
    </location>
</feature>
<gene>
    <name evidence="19" type="ORF">NC653_016854</name>
</gene>
<feature type="transmembrane region" description="Helical" evidence="17">
    <location>
        <begin position="64"/>
        <end position="89"/>
    </location>
</feature>
<keyword evidence="20" id="KW-1185">Reference proteome</keyword>
<comment type="similarity">
    <text evidence="5">Belongs to the STT3 family.</text>
</comment>
<name>A0AAD6W086_9ROSI</name>
<evidence type="ECO:0000256" key="16">
    <source>
        <dbReference type="SAM" id="MobiDB-lite"/>
    </source>
</evidence>
<dbReference type="InterPro" id="IPR003674">
    <property type="entry name" value="Oligo_trans_STT3"/>
</dbReference>
<evidence type="ECO:0000259" key="18">
    <source>
        <dbReference type="Pfam" id="PF02516"/>
    </source>
</evidence>
<evidence type="ECO:0000256" key="7">
    <source>
        <dbReference type="ARBA" id="ARBA00022676"/>
    </source>
</evidence>
<comment type="pathway">
    <text evidence="4">Protein modification; protein glycosylation.</text>
</comment>
<evidence type="ECO:0000256" key="10">
    <source>
        <dbReference type="ARBA" id="ARBA00022723"/>
    </source>
</evidence>